<accession>A0A811NKW2</accession>
<proteinExistence type="predicted"/>
<name>A0A811NKW2_9POAL</name>
<sequence>MEVVVPVMAPSAPCSPRTAAAIAGGDHLPAYCYFFSSAPTSPSRARYARDGAASPGGVGGGDEAATFDFTLGFSGQLQEATPILAAADELFEGGRIRPLNTPHPSILLVNDALSSYSTSTGPQCSPRRAGGSRGGDHQAEAPLERGRSGRPAAAAAASTTSRSRRATRSLSPFRGGGGLDDDESPSSRPSPRTSMMRGCGSGSKKWRLKDLFLFRSASEGRATGGGSKDPLFKYTMLSSSTSFSHPQSQSQKLRSGGGGGDGSASMRKGEAPRRWPATCRTP</sequence>
<comment type="caution">
    <text evidence="2">The sequence shown here is derived from an EMBL/GenBank/DDBJ whole genome shotgun (WGS) entry which is preliminary data.</text>
</comment>
<organism evidence="2 3">
    <name type="scientific">Miscanthus lutarioriparius</name>
    <dbReference type="NCBI Taxonomy" id="422564"/>
    <lineage>
        <taxon>Eukaryota</taxon>
        <taxon>Viridiplantae</taxon>
        <taxon>Streptophyta</taxon>
        <taxon>Embryophyta</taxon>
        <taxon>Tracheophyta</taxon>
        <taxon>Spermatophyta</taxon>
        <taxon>Magnoliopsida</taxon>
        <taxon>Liliopsida</taxon>
        <taxon>Poales</taxon>
        <taxon>Poaceae</taxon>
        <taxon>PACMAD clade</taxon>
        <taxon>Panicoideae</taxon>
        <taxon>Andropogonodae</taxon>
        <taxon>Andropogoneae</taxon>
        <taxon>Saccharinae</taxon>
        <taxon>Miscanthus</taxon>
    </lineage>
</organism>
<protein>
    <submittedName>
        <fullName evidence="2">Uncharacterized protein</fullName>
    </submittedName>
</protein>
<feature type="compositionally biased region" description="Low complexity" evidence="1">
    <location>
        <begin position="186"/>
        <end position="197"/>
    </location>
</feature>
<dbReference type="Proteomes" id="UP000604825">
    <property type="component" value="Unassembled WGS sequence"/>
</dbReference>
<feature type="compositionally biased region" description="Low complexity" evidence="1">
    <location>
        <begin position="149"/>
        <end position="161"/>
    </location>
</feature>
<feature type="compositionally biased region" description="Low complexity" evidence="1">
    <location>
        <begin position="239"/>
        <end position="254"/>
    </location>
</feature>
<dbReference type="EMBL" id="CAJGYO010000004">
    <property type="protein sequence ID" value="CAD6223048.1"/>
    <property type="molecule type" value="Genomic_DNA"/>
</dbReference>
<reference evidence="2" key="1">
    <citation type="submission" date="2020-10" db="EMBL/GenBank/DDBJ databases">
        <authorList>
            <person name="Han B."/>
            <person name="Lu T."/>
            <person name="Zhao Q."/>
            <person name="Huang X."/>
            <person name="Zhao Y."/>
        </authorList>
    </citation>
    <scope>NUCLEOTIDE SEQUENCE</scope>
</reference>
<evidence type="ECO:0000256" key="1">
    <source>
        <dbReference type="SAM" id="MobiDB-lite"/>
    </source>
</evidence>
<evidence type="ECO:0000313" key="2">
    <source>
        <dbReference type="EMBL" id="CAD6223048.1"/>
    </source>
</evidence>
<dbReference type="PANTHER" id="PTHR33095">
    <property type="entry name" value="OS07G0619500 PROTEIN"/>
    <property type="match status" value="1"/>
</dbReference>
<feature type="compositionally biased region" description="Basic and acidic residues" evidence="1">
    <location>
        <begin position="134"/>
        <end position="147"/>
    </location>
</feature>
<evidence type="ECO:0000313" key="3">
    <source>
        <dbReference type="Proteomes" id="UP000604825"/>
    </source>
</evidence>
<dbReference type="OrthoDB" id="667051at2759"/>
<dbReference type="InterPro" id="IPR012442">
    <property type="entry name" value="DUF1645_plant"/>
</dbReference>
<dbReference type="AlphaFoldDB" id="A0A811NKW2"/>
<dbReference type="PANTHER" id="PTHR33095:SF81">
    <property type="entry name" value="OS07G0619500 PROTEIN"/>
    <property type="match status" value="1"/>
</dbReference>
<dbReference type="Pfam" id="PF07816">
    <property type="entry name" value="DUF1645"/>
    <property type="match status" value="1"/>
</dbReference>
<gene>
    <name evidence="2" type="ORF">NCGR_LOCUS15518</name>
</gene>
<feature type="region of interest" description="Disordered" evidence="1">
    <location>
        <begin position="117"/>
        <end position="203"/>
    </location>
</feature>
<keyword evidence="3" id="KW-1185">Reference proteome</keyword>
<feature type="region of interest" description="Disordered" evidence="1">
    <location>
        <begin position="239"/>
        <end position="282"/>
    </location>
</feature>